<dbReference type="CDD" id="cd00640">
    <property type="entry name" value="Trp-synth-beta_II"/>
    <property type="match status" value="1"/>
</dbReference>
<sequence length="381" mass="39025">MTAAFHANPEAGRPARLSERALARFGPDAGADPLRLLAACPLHAPTPMLRLDGLAADLGVRRVWWKDERERLGLTSFKALGGAYAVAKILERAFEDRHGRAPAPEELRSDAARAVAQALTVTAATDGNHGLSVAAGAMVFGLNCVIFVHKRVTAERRARIEAKGAEVRIVDGVFDDAVAEAARAAEAGGWTLVADTSADAEDLVCGDVQQGYGVLCDEIDRQLDAAGAAPSHVFIQAGVGGLAAAVIAGLAARRGADRPTGVCVEPEAAPALFGSMRAGRAVRADDAGGTAMEMLDCYEPAALAFEALGASADVFMTVDDETARDATALLTGVDPAIGATETAAAGLAGLIAALDDPEARELCGLGADSEIVLIGSEGPVA</sequence>
<organism evidence="4 5">
    <name type="scientific">Marinicauda salina</name>
    <dbReference type="NCBI Taxonomy" id="2135793"/>
    <lineage>
        <taxon>Bacteria</taxon>
        <taxon>Pseudomonadati</taxon>
        <taxon>Pseudomonadota</taxon>
        <taxon>Alphaproteobacteria</taxon>
        <taxon>Maricaulales</taxon>
        <taxon>Maricaulaceae</taxon>
        <taxon>Marinicauda</taxon>
    </lineage>
</organism>
<protein>
    <submittedName>
        <fullName evidence="4">Diaminopropionate ammonia-lyase</fullName>
    </submittedName>
</protein>
<dbReference type="Gene3D" id="3.40.50.1100">
    <property type="match status" value="2"/>
</dbReference>
<keyword evidence="5" id="KW-1185">Reference proteome</keyword>
<evidence type="ECO:0000313" key="5">
    <source>
        <dbReference type="Proteomes" id="UP000245168"/>
    </source>
</evidence>
<gene>
    <name evidence="4" type="ORF">DDZ18_08215</name>
</gene>
<dbReference type="AlphaFoldDB" id="A0A2U2BUJ6"/>
<dbReference type="Proteomes" id="UP000245168">
    <property type="component" value="Unassembled WGS sequence"/>
</dbReference>
<proteinExistence type="predicted"/>
<dbReference type="SUPFAM" id="SSF53686">
    <property type="entry name" value="Tryptophan synthase beta subunit-like PLP-dependent enzymes"/>
    <property type="match status" value="1"/>
</dbReference>
<accession>A0A2U2BUJ6</accession>
<evidence type="ECO:0000256" key="2">
    <source>
        <dbReference type="ARBA" id="ARBA00022898"/>
    </source>
</evidence>
<comment type="caution">
    <text evidence="4">The sequence shown here is derived from an EMBL/GenBank/DDBJ whole genome shotgun (WGS) entry which is preliminary data.</text>
</comment>
<dbReference type="OrthoDB" id="34584at2"/>
<name>A0A2U2BUJ6_9PROT</name>
<dbReference type="EMBL" id="QEXV01000003">
    <property type="protein sequence ID" value="PWE17634.1"/>
    <property type="molecule type" value="Genomic_DNA"/>
</dbReference>
<reference evidence="5" key="1">
    <citation type="submission" date="2018-05" db="EMBL/GenBank/DDBJ databases">
        <authorList>
            <person name="Liu B.-T."/>
        </authorList>
    </citation>
    <scope>NUCLEOTIDE SEQUENCE [LARGE SCALE GENOMIC DNA]</scope>
    <source>
        <strain evidence="5">WD6-1</strain>
    </source>
</reference>
<dbReference type="Pfam" id="PF00291">
    <property type="entry name" value="PALP"/>
    <property type="match status" value="1"/>
</dbReference>
<dbReference type="GO" id="GO:0016829">
    <property type="term" value="F:lyase activity"/>
    <property type="evidence" value="ECO:0007669"/>
    <property type="project" value="UniProtKB-KW"/>
</dbReference>
<keyword evidence="2" id="KW-0663">Pyridoxal phosphate</keyword>
<dbReference type="RefSeq" id="WP_109252865.1">
    <property type="nucleotide sequence ID" value="NZ_QEXV01000003.1"/>
</dbReference>
<dbReference type="PANTHER" id="PTHR42937:SF1">
    <property type="entry name" value="DIAMINOPROPIONATE AMMONIA-LYASE"/>
    <property type="match status" value="1"/>
</dbReference>
<dbReference type="InterPro" id="IPR036052">
    <property type="entry name" value="TrpB-like_PALP_sf"/>
</dbReference>
<dbReference type="PANTHER" id="PTHR42937">
    <property type="match status" value="1"/>
</dbReference>
<dbReference type="NCBIfam" id="NF006058">
    <property type="entry name" value="PRK08206.1"/>
    <property type="match status" value="1"/>
</dbReference>
<dbReference type="InterPro" id="IPR001926">
    <property type="entry name" value="TrpB-like_PALP"/>
</dbReference>
<comment type="cofactor">
    <cofactor evidence="1">
        <name>pyridoxal 5'-phosphate</name>
        <dbReference type="ChEBI" id="CHEBI:597326"/>
    </cofactor>
</comment>
<evidence type="ECO:0000256" key="1">
    <source>
        <dbReference type="ARBA" id="ARBA00001933"/>
    </source>
</evidence>
<feature type="domain" description="Tryptophan synthase beta chain-like PALP" evidence="3">
    <location>
        <begin position="42"/>
        <end position="353"/>
    </location>
</feature>
<keyword evidence="4" id="KW-0456">Lyase</keyword>
<evidence type="ECO:0000313" key="4">
    <source>
        <dbReference type="EMBL" id="PWE17634.1"/>
    </source>
</evidence>
<evidence type="ECO:0000259" key="3">
    <source>
        <dbReference type="Pfam" id="PF00291"/>
    </source>
</evidence>